<evidence type="ECO:0000313" key="1">
    <source>
        <dbReference type="EMBL" id="CAH7686651.1"/>
    </source>
</evidence>
<dbReference type="GO" id="GO:0005975">
    <property type="term" value="P:carbohydrate metabolic process"/>
    <property type="evidence" value="ECO:0007669"/>
    <property type="project" value="InterPro"/>
</dbReference>
<proteinExistence type="predicted"/>
<dbReference type="Gene3D" id="3.20.20.370">
    <property type="entry name" value="Glycoside hydrolase/deacetylase"/>
    <property type="match status" value="1"/>
</dbReference>
<evidence type="ECO:0000313" key="2">
    <source>
        <dbReference type="Proteomes" id="UP001153365"/>
    </source>
</evidence>
<dbReference type="PANTHER" id="PTHR45985">
    <property type="match status" value="1"/>
</dbReference>
<name>A0AAV0BJB8_PHAPC</name>
<reference evidence="1" key="1">
    <citation type="submission" date="2022-06" db="EMBL/GenBank/DDBJ databases">
        <authorList>
            <consortium name="SYNGENTA / RWTH Aachen University"/>
        </authorList>
    </citation>
    <scope>NUCLEOTIDE SEQUENCE</scope>
</reference>
<organism evidence="1 2">
    <name type="scientific">Phakopsora pachyrhizi</name>
    <name type="common">Asian soybean rust disease fungus</name>
    <dbReference type="NCBI Taxonomy" id="170000"/>
    <lineage>
        <taxon>Eukaryota</taxon>
        <taxon>Fungi</taxon>
        <taxon>Dikarya</taxon>
        <taxon>Basidiomycota</taxon>
        <taxon>Pucciniomycotina</taxon>
        <taxon>Pucciniomycetes</taxon>
        <taxon>Pucciniales</taxon>
        <taxon>Phakopsoraceae</taxon>
        <taxon>Phakopsora</taxon>
    </lineage>
</organism>
<dbReference type="CDD" id="cd10919">
    <property type="entry name" value="CE4_CDA_like"/>
    <property type="match status" value="1"/>
</dbReference>
<dbReference type="SUPFAM" id="SSF88713">
    <property type="entry name" value="Glycoside hydrolase/deacetylase"/>
    <property type="match status" value="1"/>
</dbReference>
<dbReference type="InterPro" id="IPR052740">
    <property type="entry name" value="CE4"/>
</dbReference>
<accession>A0AAV0BJB8</accession>
<dbReference type="EMBL" id="CALTRL010005807">
    <property type="protein sequence ID" value="CAH7686651.1"/>
    <property type="molecule type" value="Genomic_DNA"/>
</dbReference>
<sequence>MRSLAGTINLSRSTHSSSIRGSSSLLLSLSLIVILLIDQASSHLSLLSHHTSCRPIQKRQLATGAGEGGALTGPSSSPQSAGYSCDPSSCKLPNCQCASTSPPGGLNPKDVPQFIIFTADDAVQSFTINAVNQFLSQRKNPNGCQPKMTYFVSLNYTNYSMVTDWYVAGNEIADHTMTHVGDAPVSEIDGNIIALNSLSGIPISAIQGFRAPYLNYSINTMKHLKEAGFTYDSSTTSASPANSSSTDAYWPYTLDNGFANDCLSVPGLCQGQVKLPGMWEIPMYGIFDERQSAGVHLMDPWLDDPNADKVLEWMKSTFLTHYNGNRQPFGLYTHPIHLATGYPGVADPKAQIKMVNDFLDWAQQMQGVWIISNAQLLSWTKNPVPLSNLNSVSALGCSVPSVSEKICNGMVPNQLGLLQNCPFTDFPFTTCYGCPATPPSPSNPLPTQAAPSGSGANKQLRHRLPANCSTPFWDPIGNRCLCTSSSCQFQDETRPIGPNGANLTGGGVGGSTSGNGNMYTPFKAAGSQLLACSSTWKLVTLLSFVGSMMLYQY</sequence>
<dbReference type="PANTHER" id="PTHR45985:SF3">
    <property type="entry name" value="CHITIN DEACETYLASE-LIKE 4"/>
    <property type="match status" value="1"/>
</dbReference>
<protein>
    <submittedName>
        <fullName evidence="1">Family 4 carbohydrate esterase</fullName>
    </submittedName>
</protein>
<dbReference type="InterPro" id="IPR011330">
    <property type="entry name" value="Glyco_hydro/deAcase_b/a-brl"/>
</dbReference>
<dbReference type="AlphaFoldDB" id="A0AAV0BJB8"/>
<dbReference type="Proteomes" id="UP001153365">
    <property type="component" value="Unassembled WGS sequence"/>
</dbReference>
<comment type="caution">
    <text evidence="1">The sequence shown here is derived from an EMBL/GenBank/DDBJ whole genome shotgun (WGS) entry which is preliminary data.</text>
</comment>
<keyword evidence="2" id="KW-1185">Reference proteome</keyword>
<gene>
    <name evidence="1" type="ORF">PPACK8108_LOCUS21331</name>
</gene>